<evidence type="ECO:0000256" key="3">
    <source>
        <dbReference type="ARBA" id="ARBA00023015"/>
    </source>
</evidence>
<dbReference type="SUPFAM" id="SSF53067">
    <property type="entry name" value="Actin-like ATPase domain"/>
    <property type="match status" value="2"/>
</dbReference>
<protein>
    <submittedName>
        <fullName evidence="9">Actin-related protein 5</fullName>
    </submittedName>
</protein>
<dbReference type="OMA" id="YPFTEHV"/>
<reference evidence="10" key="1">
    <citation type="journal article" date="2016" name="Nature">
        <title>The genome of the seagrass Zostera marina reveals angiosperm adaptation to the sea.</title>
        <authorList>
            <person name="Olsen J.L."/>
            <person name="Rouze P."/>
            <person name="Verhelst B."/>
            <person name="Lin Y.-C."/>
            <person name="Bayer T."/>
            <person name="Collen J."/>
            <person name="Dattolo E."/>
            <person name="De Paoli E."/>
            <person name="Dittami S."/>
            <person name="Maumus F."/>
            <person name="Michel G."/>
            <person name="Kersting A."/>
            <person name="Lauritano C."/>
            <person name="Lohaus R."/>
            <person name="Toepel M."/>
            <person name="Tonon T."/>
            <person name="Vanneste K."/>
            <person name="Amirebrahimi M."/>
            <person name="Brakel J."/>
            <person name="Bostroem C."/>
            <person name="Chovatia M."/>
            <person name="Grimwood J."/>
            <person name="Jenkins J.W."/>
            <person name="Jueterbock A."/>
            <person name="Mraz A."/>
            <person name="Stam W.T."/>
            <person name="Tice H."/>
            <person name="Bornberg-Bauer E."/>
            <person name="Green P.J."/>
            <person name="Pearson G.A."/>
            <person name="Procaccini G."/>
            <person name="Duarte C.M."/>
            <person name="Schmutz J."/>
            <person name="Reusch T.B.H."/>
            <person name="Van de Peer Y."/>
        </authorList>
    </citation>
    <scope>NUCLEOTIDE SEQUENCE [LARGE SCALE GENOMIC DNA]</scope>
    <source>
        <strain evidence="10">cv. Finnish</strain>
    </source>
</reference>
<dbReference type="FunFam" id="3.30.420.40:FF:000058">
    <property type="entry name" value="Putative actin-related protein 5"/>
    <property type="match status" value="1"/>
</dbReference>
<dbReference type="Gene3D" id="3.90.640.10">
    <property type="entry name" value="Actin, Chain A, domain 4"/>
    <property type="match status" value="1"/>
</dbReference>
<dbReference type="Proteomes" id="UP000036987">
    <property type="component" value="Unassembled WGS sequence"/>
</dbReference>
<evidence type="ECO:0000256" key="6">
    <source>
        <dbReference type="ARBA" id="ARBA00023242"/>
    </source>
</evidence>
<dbReference type="Pfam" id="PF00022">
    <property type="entry name" value="Actin"/>
    <property type="match status" value="2"/>
</dbReference>
<dbReference type="AlphaFoldDB" id="A0A0K9NRJ2"/>
<comment type="caution">
    <text evidence="9">The sequence shown here is derived from an EMBL/GenBank/DDBJ whole genome shotgun (WGS) entry which is preliminary data.</text>
</comment>
<evidence type="ECO:0000256" key="8">
    <source>
        <dbReference type="SAM" id="MobiDB-lite"/>
    </source>
</evidence>
<comment type="similarity">
    <text evidence="7">Belongs to the actin family.</text>
</comment>
<dbReference type="GO" id="GO:0031011">
    <property type="term" value="C:Ino80 complex"/>
    <property type="evidence" value="ECO:0000318"/>
    <property type="project" value="GO_Central"/>
</dbReference>
<evidence type="ECO:0000256" key="2">
    <source>
        <dbReference type="ARBA" id="ARBA00022763"/>
    </source>
</evidence>
<evidence type="ECO:0000256" key="7">
    <source>
        <dbReference type="RuleBase" id="RU000487"/>
    </source>
</evidence>
<dbReference type="Gene3D" id="3.30.420.40">
    <property type="match status" value="2"/>
</dbReference>
<dbReference type="GO" id="GO:0006974">
    <property type="term" value="P:DNA damage response"/>
    <property type="evidence" value="ECO:0007669"/>
    <property type="project" value="UniProtKB-KW"/>
</dbReference>
<sequence>MVWGPAAIRPQRQTDYRFFPSTTPIVIDNGSSHFRIGWAGESDPRITFRNIVQRPRHRSTGETVTMVGDQDPALMKYFDCTRSSCRSPFDSNVVYQFDTMEYILDYGFERLGVDGSEVDHPILMTECVYNPVSSRCRMSELLFETYGVPSIAFGVDSAFSYKYNQHHGFCNEDGFTICTGLSASHVIPFVSGEPVFGACCRTNVGGYNITEYLRQLLSLKYPYHMSNITFEKSEDLKTEHCYVALNYAEELQLFQDGTRKAEEKYRYWQLPWIPPPQEEMPSEEEIARKAALREKQGQRLREMAAAKKISKIAELEKELNGLDFLLRQLENVEEGDIPSFLSDTKYHSKQEVASAVGKVSQILRKAKGEPAEVEDSYEPSLEEKYPLINIPDNMLTPDQLKEKKKQIFMKTTTEGRLRAKQRHIDEKLQRDRENEQEEEKRIENPELYLEKLHAKYKEISEKLGQRKRMKLNGNGGNGNNNTPGSVGRGERLNAAQKERMRLLTTAAYDRGKGEDTFGAKDEDWQLYKLMSKDNDDDERDLDEAELSRITLRLQTIDPNFAAISDALSTDPPRFQPHTADDFKIVLGVERFRCPEILFQPCMVGFSQAGLDEMIGVSLRRLDTKNTDLKDRICNSILVTGGGCLFPGICPRLEVGIRPQLRFLSPLKVTLASNPTLDAWRGAALCAASSQFHIQTFTKHDYYEKGEDWVRQYQFKYDLATSEPV</sequence>
<keyword evidence="5" id="KW-0804">Transcription</keyword>
<dbReference type="FunFam" id="3.30.420.40:FF:000122">
    <property type="entry name" value="ARP5 actin-related protein 5 homolog"/>
    <property type="match status" value="1"/>
</dbReference>
<dbReference type="OrthoDB" id="7340501at2759"/>
<evidence type="ECO:0000313" key="9">
    <source>
        <dbReference type="EMBL" id="KMZ59213.1"/>
    </source>
</evidence>
<dbReference type="GO" id="GO:0005737">
    <property type="term" value="C:cytoplasm"/>
    <property type="evidence" value="ECO:0000318"/>
    <property type="project" value="GO_Central"/>
</dbReference>
<keyword evidence="10" id="KW-1185">Reference proteome</keyword>
<organism evidence="9 10">
    <name type="scientific">Zostera marina</name>
    <name type="common">Eelgrass</name>
    <dbReference type="NCBI Taxonomy" id="29655"/>
    <lineage>
        <taxon>Eukaryota</taxon>
        <taxon>Viridiplantae</taxon>
        <taxon>Streptophyta</taxon>
        <taxon>Embryophyta</taxon>
        <taxon>Tracheophyta</taxon>
        <taxon>Spermatophyta</taxon>
        <taxon>Magnoliopsida</taxon>
        <taxon>Liliopsida</taxon>
        <taxon>Zosteraceae</taxon>
        <taxon>Zostera</taxon>
    </lineage>
</organism>
<feature type="region of interest" description="Disordered" evidence="8">
    <location>
        <begin position="422"/>
        <end position="441"/>
    </location>
</feature>
<keyword evidence="2" id="KW-0227">DNA damage</keyword>
<dbReference type="InterPro" id="IPR043129">
    <property type="entry name" value="ATPase_NBD"/>
</dbReference>
<name>A0A0K9NRJ2_ZOSMR</name>
<keyword evidence="6" id="KW-0539">Nucleus</keyword>
<proteinExistence type="inferred from homology"/>
<evidence type="ECO:0000256" key="5">
    <source>
        <dbReference type="ARBA" id="ARBA00023163"/>
    </source>
</evidence>
<evidence type="ECO:0000313" key="10">
    <source>
        <dbReference type="Proteomes" id="UP000036987"/>
    </source>
</evidence>
<comment type="subcellular location">
    <subcellularLocation>
        <location evidence="1">Nucleus</location>
    </subcellularLocation>
</comment>
<dbReference type="PANTHER" id="PTHR11937">
    <property type="entry name" value="ACTIN"/>
    <property type="match status" value="1"/>
</dbReference>
<evidence type="ECO:0000256" key="4">
    <source>
        <dbReference type="ARBA" id="ARBA00023054"/>
    </source>
</evidence>
<dbReference type="GO" id="GO:0006355">
    <property type="term" value="P:regulation of DNA-templated transcription"/>
    <property type="evidence" value="ECO:0000318"/>
    <property type="project" value="GO_Central"/>
</dbReference>
<feature type="region of interest" description="Disordered" evidence="8">
    <location>
        <begin position="468"/>
        <end position="488"/>
    </location>
</feature>
<dbReference type="CDD" id="cd10211">
    <property type="entry name" value="ASKHA_NBD_Arp5"/>
    <property type="match status" value="1"/>
</dbReference>
<evidence type="ECO:0000256" key="1">
    <source>
        <dbReference type="ARBA" id="ARBA00004123"/>
    </source>
</evidence>
<dbReference type="InterPro" id="IPR004000">
    <property type="entry name" value="Actin"/>
</dbReference>
<gene>
    <name evidence="9" type="ORF">ZOSMA_6G01460</name>
</gene>
<keyword evidence="3" id="KW-0805">Transcription regulation</keyword>
<dbReference type="SMART" id="SM00268">
    <property type="entry name" value="ACTIN"/>
    <property type="match status" value="1"/>
</dbReference>
<dbReference type="STRING" id="29655.A0A0K9NRJ2"/>
<accession>A0A0K9NRJ2</accession>
<keyword evidence="4" id="KW-0175">Coiled coil</keyword>
<dbReference type="EMBL" id="LFYR01001803">
    <property type="protein sequence ID" value="KMZ59213.1"/>
    <property type="molecule type" value="Genomic_DNA"/>
</dbReference>